<keyword evidence="12" id="KW-0378">Hydrolase</keyword>
<dbReference type="GO" id="GO:0003723">
    <property type="term" value="F:RNA binding"/>
    <property type="evidence" value="ECO:0007669"/>
    <property type="project" value="InterPro"/>
</dbReference>
<evidence type="ECO:0000256" key="3">
    <source>
        <dbReference type="ARBA" id="ARBA00001946"/>
    </source>
</evidence>
<keyword evidence="11" id="KW-0255">Endonuclease</keyword>
<keyword evidence="8" id="KW-0963">Cytoplasm</keyword>
<evidence type="ECO:0000256" key="10">
    <source>
        <dbReference type="ARBA" id="ARBA00022723"/>
    </source>
</evidence>
<dbReference type="InterPro" id="IPR001352">
    <property type="entry name" value="RNase_HII/HIII"/>
</dbReference>
<evidence type="ECO:0000259" key="14">
    <source>
        <dbReference type="PROSITE" id="PS51975"/>
    </source>
</evidence>
<dbReference type="Pfam" id="PF01351">
    <property type="entry name" value="RNase_HII"/>
    <property type="match status" value="1"/>
</dbReference>
<evidence type="ECO:0000256" key="6">
    <source>
        <dbReference type="ARBA" id="ARBA00012180"/>
    </source>
</evidence>
<evidence type="ECO:0000256" key="1">
    <source>
        <dbReference type="ARBA" id="ARBA00000077"/>
    </source>
</evidence>
<dbReference type="SUPFAM" id="SSF53098">
    <property type="entry name" value="Ribonuclease H-like"/>
    <property type="match status" value="1"/>
</dbReference>
<dbReference type="GO" id="GO:0046872">
    <property type="term" value="F:metal ion binding"/>
    <property type="evidence" value="ECO:0007669"/>
    <property type="project" value="UniProtKB-KW"/>
</dbReference>
<proteinExistence type="inferred from homology"/>
<reference evidence="15" key="1">
    <citation type="submission" date="2018-05" db="EMBL/GenBank/DDBJ databases">
        <authorList>
            <person name="Lanie J.A."/>
            <person name="Ng W.-L."/>
            <person name="Kazmierczak K.M."/>
            <person name="Andrzejewski T.M."/>
            <person name="Davidsen T.M."/>
            <person name="Wayne K.J."/>
            <person name="Tettelin H."/>
            <person name="Glass J.I."/>
            <person name="Rusch D."/>
            <person name="Podicherti R."/>
            <person name="Tsui H.-C.T."/>
            <person name="Winkler M.E."/>
        </authorList>
    </citation>
    <scope>NUCLEOTIDE SEQUENCE</scope>
</reference>
<dbReference type="InterPro" id="IPR022898">
    <property type="entry name" value="RNase_HII"/>
</dbReference>
<comment type="cofactor">
    <cofactor evidence="3">
        <name>Mg(2+)</name>
        <dbReference type="ChEBI" id="CHEBI:18420"/>
    </cofactor>
</comment>
<evidence type="ECO:0000256" key="11">
    <source>
        <dbReference type="ARBA" id="ARBA00022759"/>
    </source>
</evidence>
<name>A0A381W4D1_9ZZZZ</name>
<feature type="non-terminal residue" evidence="15">
    <location>
        <position position="207"/>
    </location>
</feature>
<dbReference type="GO" id="GO:0004523">
    <property type="term" value="F:RNA-DNA hybrid ribonuclease activity"/>
    <property type="evidence" value="ECO:0007669"/>
    <property type="project" value="UniProtKB-EC"/>
</dbReference>
<comment type="catalytic activity">
    <reaction evidence="1">
        <text>Endonucleolytic cleavage to 5'-phosphomonoester.</text>
        <dbReference type="EC" id="3.1.26.4"/>
    </reaction>
</comment>
<gene>
    <name evidence="15" type="ORF">METZ01_LOCUS100263</name>
</gene>
<evidence type="ECO:0000256" key="12">
    <source>
        <dbReference type="ARBA" id="ARBA00022801"/>
    </source>
</evidence>
<dbReference type="GO" id="GO:0043137">
    <property type="term" value="P:DNA replication, removal of RNA primer"/>
    <property type="evidence" value="ECO:0007669"/>
    <property type="project" value="TreeGrafter"/>
</dbReference>
<dbReference type="CDD" id="cd07182">
    <property type="entry name" value="RNase_HII_bacteria_HII_like"/>
    <property type="match status" value="1"/>
</dbReference>
<feature type="domain" description="RNase H type-2" evidence="14">
    <location>
        <begin position="24"/>
        <end position="207"/>
    </location>
</feature>
<keyword evidence="10" id="KW-0479">Metal-binding</keyword>
<evidence type="ECO:0000256" key="9">
    <source>
        <dbReference type="ARBA" id="ARBA00022722"/>
    </source>
</evidence>
<dbReference type="EMBL" id="UINC01010677">
    <property type="protein sequence ID" value="SVA47409.1"/>
    <property type="molecule type" value="Genomic_DNA"/>
</dbReference>
<sequence length="207" mass="23589">MRRALKGKSPNLDIERSYWNAGHETVAGLDEVGKGAWAGPLTIVALVPNRNRRINGVRDSKMLKEEEREKLFDRIDRWSEDWSFGHASNEECDELGMSMAQRIAARRAIDGLVKRPDRLLLDGSWDFVDDGSSETIIRGDQLSLSIAAASIMAKVTRDRIMKEADKLYPDYEFPQNKGYPSPNHRLALENKGATLFHRRTWAFMKNV</sequence>
<evidence type="ECO:0000256" key="5">
    <source>
        <dbReference type="ARBA" id="ARBA00007383"/>
    </source>
</evidence>
<keyword evidence="13" id="KW-0464">Manganese</keyword>
<keyword evidence="9" id="KW-0540">Nuclease</keyword>
<evidence type="ECO:0000256" key="2">
    <source>
        <dbReference type="ARBA" id="ARBA00001936"/>
    </source>
</evidence>
<accession>A0A381W4D1</accession>
<dbReference type="GO" id="GO:0032299">
    <property type="term" value="C:ribonuclease H2 complex"/>
    <property type="evidence" value="ECO:0007669"/>
    <property type="project" value="TreeGrafter"/>
</dbReference>
<dbReference type="NCBIfam" id="NF000595">
    <property type="entry name" value="PRK00015.1-3"/>
    <property type="match status" value="1"/>
</dbReference>
<dbReference type="PANTHER" id="PTHR10954:SF18">
    <property type="entry name" value="RIBONUCLEASE HII"/>
    <property type="match status" value="1"/>
</dbReference>
<comment type="subcellular location">
    <subcellularLocation>
        <location evidence="4">Cytoplasm</location>
    </subcellularLocation>
</comment>
<evidence type="ECO:0000256" key="7">
    <source>
        <dbReference type="ARBA" id="ARBA00019179"/>
    </source>
</evidence>
<dbReference type="AlphaFoldDB" id="A0A381W4D1"/>
<dbReference type="HAMAP" id="MF_00052_B">
    <property type="entry name" value="RNase_HII_B"/>
    <property type="match status" value="1"/>
</dbReference>
<dbReference type="InterPro" id="IPR024567">
    <property type="entry name" value="RNase_HII/HIII_dom"/>
</dbReference>
<dbReference type="GO" id="GO:0005737">
    <property type="term" value="C:cytoplasm"/>
    <property type="evidence" value="ECO:0007669"/>
    <property type="project" value="UniProtKB-SubCell"/>
</dbReference>
<dbReference type="PROSITE" id="PS51975">
    <property type="entry name" value="RNASE_H_2"/>
    <property type="match status" value="1"/>
</dbReference>
<dbReference type="InterPro" id="IPR012337">
    <property type="entry name" value="RNaseH-like_sf"/>
</dbReference>
<comment type="similarity">
    <text evidence="5">Belongs to the RNase HII family.</text>
</comment>
<dbReference type="InterPro" id="IPR036397">
    <property type="entry name" value="RNaseH_sf"/>
</dbReference>
<dbReference type="Gene3D" id="3.30.420.10">
    <property type="entry name" value="Ribonuclease H-like superfamily/Ribonuclease H"/>
    <property type="match status" value="1"/>
</dbReference>
<evidence type="ECO:0000313" key="15">
    <source>
        <dbReference type="EMBL" id="SVA47409.1"/>
    </source>
</evidence>
<protein>
    <recommendedName>
        <fullName evidence="7">Ribonuclease HII</fullName>
        <ecNumber evidence="6">3.1.26.4</ecNumber>
    </recommendedName>
</protein>
<dbReference type="GO" id="GO:0006298">
    <property type="term" value="P:mismatch repair"/>
    <property type="evidence" value="ECO:0007669"/>
    <property type="project" value="TreeGrafter"/>
</dbReference>
<evidence type="ECO:0000256" key="13">
    <source>
        <dbReference type="ARBA" id="ARBA00023211"/>
    </source>
</evidence>
<dbReference type="EC" id="3.1.26.4" evidence="6"/>
<comment type="cofactor">
    <cofactor evidence="2">
        <name>Mn(2+)</name>
        <dbReference type="ChEBI" id="CHEBI:29035"/>
    </cofactor>
</comment>
<dbReference type="PANTHER" id="PTHR10954">
    <property type="entry name" value="RIBONUCLEASE H2 SUBUNIT A"/>
    <property type="match status" value="1"/>
</dbReference>
<evidence type="ECO:0000256" key="4">
    <source>
        <dbReference type="ARBA" id="ARBA00004496"/>
    </source>
</evidence>
<evidence type="ECO:0000256" key="8">
    <source>
        <dbReference type="ARBA" id="ARBA00022490"/>
    </source>
</evidence>
<organism evidence="15">
    <name type="scientific">marine metagenome</name>
    <dbReference type="NCBI Taxonomy" id="408172"/>
    <lineage>
        <taxon>unclassified sequences</taxon>
        <taxon>metagenomes</taxon>
        <taxon>ecological metagenomes</taxon>
    </lineage>
</organism>